<evidence type="ECO:0000256" key="2">
    <source>
        <dbReference type="ARBA" id="ARBA00022515"/>
    </source>
</evidence>
<dbReference type="RefSeq" id="WP_145395784.1">
    <property type="nucleotide sequence ID" value="NZ_VLKU01000001.1"/>
</dbReference>
<dbReference type="PANTHER" id="PTHR30313">
    <property type="entry name" value="DNA PRIMASE"/>
    <property type="match status" value="1"/>
</dbReference>
<comment type="catalytic activity">
    <reaction evidence="12">
        <text>ssDNA + n NTP = ssDNA/pppN(pN)n-1 hybrid + (n-1) diphosphate.</text>
        <dbReference type="EC" id="2.7.7.101"/>
    </reaction>
</comment>
<dbReference type="Pfam" id="PF01807">
    <property type="entry name" value="Zn_ribbon_DnaG"/>
    <property type="match status" value="1"/>
</dbReference>
<dbReference type="HAMAP" id="MF_00974">
    <property type="entry name" value="DNA_primase_DnaG"/>
    <property type="match status" value="1"/>
</dbReference>
<dbReference type="SUPFAM" id="SSF57783">
    <property type="entry name" value="Zinc beta-ribbon"/>
    <property type="match status" value="1"/>
</dbReference>
<dbReference type="GO" id="GO:0003899">
    <property type="term" value="F:DNA-directed RNA polymerase activity"/>
    <property type="evidence" value="ECO:0007669"/>
    <property type="project" value="UniProtKB-UniRule"/>
</dbReference>
<feature type="coiled-coil region" evidence="13">
    <location>
        <begin position="566"/>
        <end position="593"/>
    </location>
</feature>
<keyword evidence="11 12" id="KW-0804">Transcription</keyword>
<evidence type="ECO:0000256" key="13">
    <source>
        <dbReference type="SAM" id="Coils"/>
    </source>
</evidence>
<dbReference type="InterPro" id="IPR034151">
    <property type="entry name" value="TOPRIM_DnaG_bac"/>
</dbReference>
<sequence length="645" mass="70730">MSLPPSFLDEIRARVPLSRVIGRKVVWDLRRSNQAKGDWWAPCPFHGEKTASFHVDDQKGFYYCFGCHAKGDALTFLREAEGMAFMEAVEMLASEAGMVMPERDPREAQRTDRRTQLVEVMEQAVRWFRLQMQSGAASEARAYLARRGLDDAACESLGLGYAPDQRQGLFNALRSKNIPDALIVEAGLAAKPDDGGAPFDRFRGRIIFPIRDARGRCIAFGGRSLDPNARAKYLNSPETPLFDKGRNLYNIAPARAAVAKGQPLVVSEGYMDVIALSRAGFQGAVAPLGTAITEDQLRLMWRISPEPVIALDGDTAGLRAALRLIDLALPMTGPGQALRFAFLPEGQDPDDLIRARGAAAMQAVLDEARPLVDLLWRRETEGKVFDSPERKAALDKSLGEAVAKIPDKDTRDHYLSTLKQMKWDLFGGGARRRERPADGGGRSAPYPGRRDKGTREYVPIAPAEPTRNSRLTASDAGDMADLIEAMVLAICATHPDLIAPVEWRLERLDPLDAGRQALVHDLLSGTRSAAGAIALESIMAEAHVRAASVVMRPQEGDAAAEILANALDKIDARRAAREEIARAEAEIEGLVDEGLTWRVAQSAKARQMADHPTLSDLSDLGENSDAQRALLRAAIENEIWRKPRR</sequence>
<dbReference type="InterPro" id="IPR030846">
    <property type="entry name" value="DnaG_bac"/>
</dbReference>
<keyword evidence="6 12" id="KW-0479">Metal-binding</keyword>
<dbReference type="NCBIfam" id="TIGR01391">
    <property type="entry name" value="dnaG"/>
    <property type="match status" value="1"/>
</dbReference>
<accession>A0A562P0J5</accession>
<dbReference type="SUPFAM" id="SSF56731">
    <property type="entry name" value="DNA primase core"/>
    <property type="match status" value="1"/>
</dbReference>
<reference evidence="16 17" key="1">
    <citation type="journal article" date="2015" name="Stand. Genomic Sci.">
        <title>Genomic Encyclopedia of Bacterial and Archaeal Type Strains, Phase III: the genomes of soil and plant-associated and newly described type strains.</title>
        <authorList>
            <person name="Whitman W.B."/>
            <person name="Woyke T."/>
            <person name="Klenk H.P."/>
            <person name="Zhou Y."/>
            <person name="Lilburn T.G."/>
            <person name="Beck B.J."/>
            <person name="De Vos P."/>
            <person name="Vandamme P."/>
            <person name="Eisen J.A."/>
            <person name="Garrity G."/>
            <person name="Hugenholtz P."/>
            <person name="Kyrpides N.C."/>
        </authorList>
    </citation>
    <scope>NUCLEOTIDE SEQUENCE [LARGE SCALE GENOMIC DNA]</scope>
    <source>
        <strain evidence="16 17">CGMCC 1.5364</strain>
    </source>
</reference>
<dbReference type="GO" id="GO:1990077">
    <property type="term" value="C:primosome complex"/>
    <property type="evidence" value="ECO:0007669"/>
    <property type="project" value="UniProtKB-KW"/>
</dbReference>
<evidence type="ECO:0000256" key="5">
    <source>
        <dbReference type="ARBA" id="ARBA00022705"/>
    </source>
</evidence>
<dbReference type="Proteomes" id="UP000316225">
    <property type="component" value="Unassembled WGS sequence"/>
</dbReference>
<evidence type="ECO:0000256" key="12">
    <source>
        <dbReference type="HAMAP-Rule" id="MF_00974"/>
    </source>
</evidence>
<evidence type="ECO:0000313" key="16">
    <source>
        <dbReference type="EMBL" id="TWI37998.1"/>
    </source>
</evidence>
<dbReference type="GO" id="GO:0006269">
    <property type="term" value="P:DNA replication, synthesis of primer"/>
    <property type="evidence" value="ECO:0007669"/>
    <property type="project" value="UniProtKB-UniRule"/>
</dbReference>
<evidence type="ECO:0000256" key="8">
    <source>
        <dbReference type="ARBA" id="ARBA00022833"/>
    </source>
</evidence>
<keyword evidence="4 12" id="KW-0548">Nucleotidyltransferase</keyword>
<feature type="zinc finger region" description="CHC2-type" evidence="12">
    <location>
        <begin position="43"/>
        <end position="67"/>
    </location>
</feature>
<dbReference type="SMART" id="SM00493">
    <property type="entry name" value="TOPRIM"/>
    <property type="match status" value="1"/>
</dbReference>
<dbReference type="InterPro" id="IPR006295">
    <property type="entry name" value="DNA_primase_DnaG"/>
</dbReference>
<comment type="domain">
    <text evidence="12">Contains an N-terminal zinc-binding domain, a central core domain that contains the primase activity, and a C-terminal DnaB-binding domain.</text>
</comment>
<evidence type="ECO:0000256" key="1">
    <source>
        <dbReference type="ARBA" id="ARBA00022478"/>
    </source>
</evidence>
<keyword evidence="17" id="KW-1185">Reference proteome</keyword>
<keyword evidence="8 12" id="KW-0862">Zinc</keyword>
<evidence type="ECO:0000256" key="11">
    <source>
        <dbReference type="ARBA" id="ARBA00023163"/>
    </source>
</evidence>
<dbReference type="InterPro" id="IPR002694">
    <property type="entry name" value="Znf_CHC2"/>
</dbReference>
<dbReference type="InterPro" id="IPR050219">
    <property type="entry name" value="DnaG_primase"/>
</dbReference>
<dbReference type="EC" id="2.7.7.101" evidence="12"/>
<dbReference type="CDD" id="cd03364">
    <property type="entry name" value="TOPRIM_DnaG_primases"/>
    <property type="match status" value="1"/>
</dbReference>
<comment type="cofactor">
    <cofactor evidence="12">
        <name>Zn(2+)</name>
        <dbReference type="ChEBI" id="CHEBI:29105"/>
    </cofactor>
    <text evidence="12">Binds 1 zinc ion per monomer.</text>
</comment>
<keyword evidence="13" id="KW-0175">Coiled coil</keyword>
<dbReference type="InterPro" id="IPR013264">
    <property type="entry name" value="DNAG_N"/>
</dbReference>
<keyword evidence="2 12" id="KW-0639">Primosome</keyword>
<dbReference type="SMART" id="SM00400">
    <property type="entry name" value="ZnF_CHCC"/>
    <property type="match status" value="1"/>
</dbReference>
<dbReference type="GO" id="GO:0000428">
    <property type="term" value="C:DNA-directed RNA polymerase complex"/>
    <property type="evidence" value="ECO:0007669"/>
    <property type="project" value="UniProtKB-KW"/>
</dbReference>
<evidence type="ECO:0000313" key="17">
    <source>
        <dbReference type="Proteomes" id="UP000316225"/>
    </source>
</evidence>
<evidence type="ECO:0000256" key="14">
    <source>
        <dbReference type="SAM" id="MobiDB-lite"/>
    </source>
</evidence>
<evidence type="ECO:0000256" key="9">
    <source>
        <dbReference type="ARBA" id="ARBA00022842"/>
    </source>
</evidence>
<keyword evidence="5 12" id="KW-0235">DNA replication</keyword>
<protein>
    <recommendedName>
        <fullName evidence="12">DNA primase</fullName>
        <ecNumber evidence="12">2.7.7.101</ecNumber>
    </recommendedName>
</protein>
<keyword evidence="9" id="KW-0460">Magnesium</keyword>
<dbReference type="GO" id="GO:0008270">
    <property type="term" value="F:zinc ion binding"/>
    <property type="evidence" value="ECO:0007669"/>
    <property type="project" value="UniProtKB-UniRule"/>
</dbReference>
<evidence type="ECO:0000256" key="10">
    <source>
        <dbReference type="ARBA" id="ARBA00023125"/>
    </source>
</evidence>
<name>A0A562P0J5_9RHOB</name>
<keyword evidence="3 12" id="KW-0808">Transferase</keyword>
<dbReference type="EMBL" id="VLKU01000001">
    <property type="protein sequence ID" value="TWI37998.1"/>
    <property type="molecule type" value="Genomic_DNA"/>
</dbReference>
<comment type="caution">
    <text evidence="16">The sequence shown here is derived from an EMBL/GenBank/DDBJ whole genome shotgun (WGS) entry which is preliminary data.</text>
</comment>
<evidence type="ECO:0000256" key="3">
    <source>
        <dbReference type="ARBA" id="ARBA00022679"/>
    </source>
</evidence>
<dbReference type="Gene3D" id="3.90.980.10">
    <property type="entry name" value="DNA primase, catalytic core, N-terminal domain"/>
    <property type="match status" value="1"/>
</dbReference>
<evidence type="ECO:0000256" key="6">
    <source>
        <dbReference type="ARBA" id="ARBA00022723"/>
    </source>
</evidence>
<keyword evidence="1 12" id="KW-0240">DNA-directed RNA polymerase</keyword>
<feature type="domain" description="Toprim" evidence="15">
    <location>
        <begin position="262"/>
        <end position="344"/>
    </location>
</feature>
<comment type="similarity">
    <text evidence="12">Belongs to the DnaG primase family.</text>
</comment>
<dbReference type="InterPro" id="IPR006171">
    <property type="entry name" value="TOPRIM_dom"/>
</dbReference>
<dbReference type="Gene3D" id="3.40.1360.10">
    <property type="match status" value="1"/>
</dbReference>
<organism evidence="16 17">
    <name type="scientific">Paracoccus sulfuroxidans</name>
    <dbReference type="NCBI Taxonomy" id="384678"/>
    <lineage>
        <taxon>Bacteria</taxon>
        <taxon>Pseudomonadati</taxon>
        <taxon>Pseudomonadota</taxon>
        <taxon>Alphaproteobacteria</taxon>
        <taxon>Rhodobacterales</taxon>
        <taxon>Paracoccaceae</taxon>
        <taxon>Paracoccus</taxon>
    </lineage>
</organism>
<feature type="region of interest" description="Disordered" evidence="14">
    <location>
        <begin position="429"/>
        <end position="454"/>
    </location>
</feature>
<evidence type="ECO:0000256" key="4">
    <source>
        <dbReference type="ARBA" id="ARBA00022695"/>
    </source>
</evidence>
<comment type="subunit">
    <text evidence="12">Monomer. Interacts with DnaB.</text>
</comment>
<dbReference type="Pfam" id="PF08275">
    <property type="entry name" value="DNAG_N"/>
    <property type="match status" value="1"/>
</dbReference>
<dbReference type="InterPro" id="IPR036977">
    <property type="entry name" value="DNA_primase_Znf_CHC2"/>
</dbReference>
<evidence type="ECO:0000259" key="15">
    <source>
        <dbReference type="PROSITE" id="PS50880"/>
    </source>
</evidence>
<keyword evidence="7 12" id="KW-0863">Zinc-finger</keyword>
<dbReference type="PANTHER" id="PTHR30313:SF2">
    <property type="entry name" value="DNA PRIMASE"/>
    <property type="match status" value="1"/>
</dbReference>
<dbReference type="GO" id="GO:0005737">
    <property type="term" value="C:cytoplasm"/>
    <property type="evidence" value="ECO:0007669"/>
    <property type="project" value="TreeGrafter"/>
</dbReference>
<gene>
    <name evidence="12" type="primary">dnaG</name>
    <name evidence="16" type="ORF">IQ24_00132</name>
</gene>
<keyword evidence="10 12" id="KW-0238">DNA-binding</keyword>
<proteinExistence type="inferred from homology"/>
<dbReference type="AlphaFoldDB" id="A0A562P0J5"/>
<evidence type="ECO:0000256" key="7">
    <source>
        <dbReference type="ARBA" id="ARBA00022771"/>
    </source>
</evidence>
<dbReference type="InterPro" id="IPR037068">
    <property type="entry name" value="DNA_primase_core_N_sf"/>
</dbReference>
<comment type="function">
    <text evidence="12">RNA polymerase that catalyzes the synthesis of short RNA molecules used as primers for DNA polymerase during DNA replication.</text>
</comment>
<dbReference type="Gene3D" id="3.90.580.10">
    <property type="entry name" value="Zinc finger, CHC2-type domain"/>
    <property type="match status" value="1"/>
</dbReference>
<dbReference type="PROSITE" id="PS50880">
    <property type="entry name" value="TOPRIM"/>
    <property type="match status" value="1"/>
</dbReference>
<dbReference type="GO" id="GO:0003677">
    <property type="term" value="F:DNA binding"/>
    <property type="evidence" value="ECO:0007669"/>
    <property type="project" value="UniProtKB-KW"/>
</dbReference>
<dbReference type="OrthoDB" id="9803773at2"/>
<dbReference type="FunFam" id="3.40.1360.10:FF:000002">
    <property type="entry name" value="DNA primase"/>
    <property type="match status" value="1"/>
</dbReference>
<dbReference type="Pfam" id="PF13662">
    <property type="entry name" value="Toprim_4"/>
    <property type="match status" value="1"/>
</dbReference>